<accession>A0A8B7YNS3</accession>
<evidence type="ECO:0000259" key="6">
    <source>
        <dbReference type="PROSITE" id="PS51819"/>
    </source>
</evidence>
<dbReference type="RefSeq" id="XP_022094317.1">
    <property type="nucleotide sequence ID" value="XM_022238625.1"/>
</dbReference>
<dbReference type="InterPro" id="IPR041735">
    <property type="entry name" value="4OHPhenylPyrv_dOase_C"/>
</dbReference>
<keyword evidence="5" id="KW-0408">Iron</keyword>
<evidence type="ECO:0000256" key="2">
    <source>
        <dbReference type="ARBA" id="ARBA00005877"/>
    </source>
</evidence>
<name>A0A8B7YNS3_ACAPL</name>
<dbReference type="OrthoDB" id="414569at2759"/>
<sequence length="561" mass="62597">MYTFMLSCSAGPGTGWARRLYLHDIIMQFAGDAIYGVVHMYHGGSDQCQGFPKMAHVHHVQILVQNGTKYLQKFTQNANFQLFASRKSANLRQWAVRSGSIVFIITDKVKRDALMGDSSAVRDSNAHLKSKRRKTEVRCQPVPETLEPVHLQALPDHCFLEPSEFSKLYNLPCGTDCQSRQHRDTVFNIAFEVRDVGEALTRAATNGAKILCQTAVVSDTTNNGHVTIAAVQSCVGNVVHTLVDSSHYHGVFLPGFVSTRDHSVESRSDIPLANGELPACLTSHIDHVTFACPVGSSSEVLGWYERCFGMKRFLLTSEESESEGFIVRGKNVGLRLKAMEYWHCAETGLTLPAKQEKEDASWPRPPIAKFVIAEALPHQGPNQVERFLQEHGGAGIQHIGLHTHDILQAVSTLRKAGLNFIDPPPAYYTQVGKLTEISRIRDDLGLLQRLGILLDEETCHGDSDDKEGNQDGDKMHLRKTRSKYLMQTFTKPIFEQDTFFLEIIQRHGATGFGAGNIRALWRAVQSYMSLTTFDPCVEQRLCSDHFGRKLDPSVVTLIKVH</sequence>
<dbReference type="Gene3D" id="3.10.180.10">
    <property type="entry name" value="2,3-Dihydroxybiphenyl 1,2-Dioxygenase, domain 1"/>
    <property type="match status" value="2"/>
</dbReference>
<dbReference type="InterPro" id="IPR029068">
    <property type="entry name" value="Glyas_Bleomycin-R_OHBP_Dase"/>
</dbReference>
<keyword evidence="4" id="KW-0677">Repeat</keyword>
<protein>
    <submittedName>
        <fullName evidence="8">4-hydroxyphenylpyruvate dioxygenase-like protein isoform X1</fullName>
    </submittedName>
</protein>
<evidence type="ECO:0000313" key="7">
    <source>
        <dbReference type="Proteomes" id="UP000694845"/>
    </source>
</evidence>
<keyword evidence="3" id="KW-0479">Metal-binding</keyword>
<evidence type="ECO:0000256" key="5">
    <source>
        <dbReference type="ARBA" id="ARBA00023004"/>
    </source>
</evidence>
<dbReference type="CDD" id="cd07250">
    <property type="entry name" value="HPPD_C_like"/>
    <property type="match status" value="1"/>
</dbReference>
<comment type="similarity">
    <text evidence="2">Belongs to the 4HPPD family.</text>
</comment>
<dbReference type="PANTHER" id="PTHR11959:SF10">
    <property type="entry name" value="4-HYDROXYPHENYLPYRUVATE DIOXYGENASE-LIKE PROTEIN"/>
    <property type="match status" value="1"/>
</dbReference>
<organism evidence="7 8">
    <name type="scientific">Acanthaster planci</name>
    <name type="common">Crown-of-thorns starfish</name>
    <dbReference type="NCBI Taxonomy" id="133434"/>
    <lineage>
        <taxon>Eukaryota</taxon>
        <taxon>Metazoa</taxon>
        <taxon>Echinodermata</taxon>
        <taxon>Eleutherozoa</taxon>
        <taxon>Asterozoa</taxon>
        <taxon>Asteroidea</taxon>
        <taxon>Valvatacea</taxon>
        <taxon>Valvatida</taxon>
        <taxon>Acanthasteridae</taxon>
        <taxon>Acanthaster</taxon>
    </lineage>
</organism>
<dbReference type="GO" id="GO:0003868">
    <property type="term" value="F:4-hydroxyphenylpyruvate dioxygenase activity"/>
    <property type="evidence" value="ECO:0007669"/>
    <property type="project" value="InterPro"/>
</dbReference>
<dbReference type="Pfam" id="PF00903">
    <property type="entry name" value="Glyoxalase"/>
    <property type="match status" value="1"/>
</dbReference>
<dbReference type="KEGG" id="aplc:110981235"/>
<evidence type="ECO:0000256" key="3">
    <source>
        <dbReference type="ARBA" id="ARBA00022723"/>
    </source>
</evidence>
<keyword evidence="7" id="KW-1185">Reference proteome</keyword>
<dbReference type="InterPro" id="IPR004360">
    <property type="entry name" value="Glyas_Fos-R_dOase_dom"/>
</dbReference>
<dbReference type="InterPro" id="IPR005956">
    <property type="entry name" value="4OHPhenylPyrv_dOase"/>
</dbReference>
<dbReference type="Proteomes" id="UP000694845">
    <property type="component" value="Unplaced"/>
</dbReference>
<evidence type="ECO:0000256" key="1">
    <source>
        <dbReference type="ARBA" id="ARBA00001962"/>
    </source>
</evidence>
<dbReference type="PROSITE" id="PS51819">
    <property type="entry name" value="VOC"/>
    <property type="match status" value="1"/>
</dbReference>
<feature type="domain" description="VOC" evidence="6">
    <location>
        <begin position="284"/>
        <end position="453"/>
    </location>
</feature>
<dbReference type="GO" id="GO:0009072">
    <property type="term" value="P:aromatic amino acid metabolic process"/>
    <property type="evidence" value="ECO:0007669"/>
    <property type="project" value="InterPro"/>
</dbReference>
<comment type="cofactor">
    <cofactor evidence="1">
        <name>Fe cation</name>
        <dbReference type="ChEBI" id="CHEBI:24875"/>
    </cofactor>
</comment>
<evidence type="ECO:0000256" key="4">
    <source>
        <dbReference type="ARBA" id="ARBA00022737"/>
    </source>
</evidence>
<dbReference type="PANTHER" id="PTHR11959">
    <property type="entry name" value="4-HYDROXYPHENYLPYRUVATE DIOXYGENASE"/>
    <property type="match status" value="1"/>
</dbReference>
<dbReference type="SUPFAM" id="SSF54593">
    <property type="entry name" value="Glyoxalase/Bleomycin resistance protein/Dihydroxybiphenyl dioxygenase"/>
    <property type="match status" value="1"/>
</dbReference>
<evidence type="ECO:0000313" key="8">
    <source>
        <dbReference type="RefSeq" id="XP_022094317.1"/>
    </source>
</evidence>
<reference evidence="8" key="1">
    <citation type="submission" date="2025-08" db="UniProtKB">
        <authorList>
            <consortium name="RefSeq"/>
        </authorList>
    </citation>
    <scope>IDENTIFICATION</scope>
</reference>
<proteinExistence type="inferred from homology"/>
<dbReference type="GO" id="GO:0046872">
    <property type="term" value="F:metal ion binding"/>
    <property type="evidence" value="ECO:0007669"/>
    <property type="project" value="UniProtKB-KW"/>
</dbReference>
<dbReference type="GeneID" id="110981235"/>
<gene>
    <name evidence="8" type="primary">LOC110981235</name>
</gene>
<dbReference type="InterPro" id="IPR037523">
    <property type="entry name" value="VOC_core"/>
</dbReference>
<dbReference type="AlphaFoldDB" id="A0A8B7YNS3"/>